<dbReference type="EMBL" id="KN847041">
    <property type="protein sequence ID" value="KIW31529.1"/>
    <property type="molecule type" value="Genomic_DNA"/>
</dbReference>
<feature type="region of interest" description="Disordered" evidence="1">
    <location>
        <begin position="39"/>
        <end position="71"/>
    </location>
</feature>
<organism evidence="2 3">
    <name type="scientific">Cladophialophora immunda</name>
    <dbReference type="NCBI Taxonomy" id="569365"/>
    <lineage>
        <taxon>Eukaryota</taxon>
        <taxon>Fungi</taxon>
        <taxon>Dikarya</taxon>
        <taxon>Ascomycota</taxon>
        <taxon>Pezizomycotina</taxon>
        <taxon>Eurotiomycetes</taxon>
        <taxon>Chaetothyriomycetidae</taxon>
        <taxon>Chaetothyriales</taxon>
        <taxon>Herpotrichiellaceae</taxon>
        <taxon>Cladophialophora</taxon>
    </lineage>
</organism>
<name>A0A0D2D765_9EURO</name>
<evidence type="ECO:0000256" key="1">
    <source>
        <dbReference type="SAM" id="MobiDB-lite"/>
    </source>
</evidence>
<dbReference type="GeneID" id="27342365"/>
<evidence type="ECO:0000313" key="3">
    <source>
        <dbReference type="Proteomes" id="UP000054466"/>
    </source>
</evidence>
<dbReference type="HOGENOM" id="CLU_2960755_0_0_1"/>
<proteinExistence type="predicted"/>
<sequence>MNKHNDASGIKPSMAAIQHAIEIAGTHQQKYDALERMLGETPKEQPWNALNSGKSDQPTGTADRPKYNTKL</sequence>
<gene>
    <name evidence="2" type="ORF">PV07_03171</name>
</gene>
<feature type="compositionally biased region" description="Polar residues" evidence="1">
    <location>
        <begin position="48"/>
        <end position="60"/>
    </location>
</feature>
<evidence type="ECO:0000313" key="2">
    <source>
        <dbReference type="EMBL" id="KIW31529.1"/>
    </source>
</evidence>
<protein>
    <submittedName>
        <fullName evidence="2">Uncharacterized protein</fullName>
    </submittedName>
</protein>
<dbReference type="Proteomes" id="UP000054466">
    <property type="component" value="Unassembled WGS sequence"/>
</dbReference>
<dbReference type="RefSeq" id="XP_016251745.1">
    <property type="nucleotide sequence ID" value="XM_016389843.1"/>
</dbReference>
<reference evidence="2 3" key="1">
    <citation type="submission" date="2015-01" db="EMBL/GenBank/DDBJ databases">
        <title>The Genome Sequence of Cladophialophora immunda CBS83496.</title>
        <authorList>
            <consortium name="The Broad Institute Genomics Platform"/>
            <person name="Cuomo C."/>
            <person name="de Hoog S."/>
            <person name="Gorbushina A."/>
            <person name="Stielow B."/>
            <person name="Teixiera M."/>
            <person name="Abouelleil A."/>
            <person name="Chapman S.B."/>
            <person name="Priest M."/>
            <person name="Young S.K."/>
            <person name="Wortman J."/>
            <person name="Nusbaum C."/>
            <person name="Birren B."/>
        </authorList>
    </citation>
    <scope>NUCLEOTIDE SEQUENCE [LARGE SCALE GENOMIC DNA]</scope>
    <source>
        <strain evidence="2 3">CBS 83496</strain>
    </source>
</reference>
<keyword evidence="3" id="KW-1185">Reference proteome</keyword>
<accession>A0A0D2D765</accession>
<dbReference type="AlphaFoldDB" id="A0A0D2D765"/>
<dbReference type="VEuPathDB" id="FungiDB:PV07_03171"/>